<name>A0A3M8DCR1_9BACL</name>
<comment type="similarity">
    <text evidence="1 2">Belongs to the CutC family.</text>
</comment>
<reference evidence="3 4" key="1">
    <citation type="submission" date="2018-10" db="EMBL/GenBank/DDBJ databases">
        <title>Phylogenomics of Brevibacillus.</title>
        <authorList>
            <person name="Dunlap C."/>
        </authorList>
    </citation>
    <scope>NUCLEOTIDE SEQUENCE [LARGE SCALE GENOMIC DNA]</scope>
    <source>
        <strain evidence="3 4">JCM 15716</strain>
    </source>
</reference>
<accession>A0A3M8DCR1</accession>
<dbReference type="SUPFAM" id="SSF110395">
    <property type="entry name" value="CutC-like"/>
    <property type="match status" value="1"/>
</dbReference>
<dbReference type="AlphaFoldDB" id="A0A3M8DCR1"/>
<dbReference type="Pfam" id="PF03932">
    <property type="entry name" value="CutC"/>
    <property type="match status" value="1"/>
</dbReference>
<dbReference type="InterPro" id="IPR005627">
    <property type="entry name" value="CutC-like"/>
</dbReference>
<evidence type="ECO:0000313" key="3">
    <source>
        <dbReference type="EMBL" id="RNB85824.1"/>
    </source>
</evidence>
<keyword evidence="4" id="KW-1185">Reference proteome</keyword>
<dbReference type="Gene3D" id="3.20.20.380">
    <property type="entry name" value="Copper homeostasis (CutC) domain"/>
    <property type="match status" value="1"/>
</dbReference>
<dbReference type="GO" id="GO:0005507">
    <property type="term" value="F:copper ion binding"/>
    <property type="evidence" value="ECO:0007669"/>
    <property type="project" value="TreeGrafter"/>
</dbReference>
<evidence type="ECO:0000256" key="2">
    <source>
        <dbReference type="HAMAP-Rule" id="MF_00795"/>
    </source>
</evidence>
<dbReference type="RefSeq" id="WP_122919236.1">
    <property type="nucleotide sequence ID" value="NZ_RHHQ01000013.1"/>
</dbReference>
<evidence type="ECO:0000256" key="1">
    <source>
        <dbReference type="ARBA" id="ARBA00007768"/>
    </source>
</evidence>
<comment type="caution">
    <text evidence="3">The sequence shown here is derived from an EMBL/GenBank/DDBJ whole genome shotgun (WGS) entry which is preliminary data.</text>
</comment>
<evidence type="ECO:0000313" key="4">
    <source>
        <dbReference type="Proteomes" id="UP000271031"/>
    </source>
</evidence>
<dbReference type="InterPro" id="IPR036822">
    <property type="entry name" value="CutC-like_dom_sf"/>
</dbReference>
<keyword evidence="2" id="KW-0963">Cytoplasm</keyword>
<comment type="subcellular location">
    <subcellularLocation>
        <location evidence="2">Cytoplasm</location>
    </subcellularLocation>
</comment>
<comment type="caution">
    <text evidence="2">Once thought to be involved in copper homeostasis, experiments in E.coli have shown this is not the case.</text>
</comment>
<dbReference type="HAMAP" id="MF_00795">
    <property type="entry name" value="CutC"/>
    <property type="match status" value="1"/>
</dbReference>
<dbReference type="PANTHER" id="PTHR12598">
    <property type="entry name" value="COPPER HOMEOSTASIS PROTEIN CUTC"/>
    <property type="match status" value="1"/>
</dbReference>
<gene>
    <name evidence="2" type="primary">cutC</name>
    <name evidence="3" type="ORF">EDM56_17640</name>
</gene>
<dbReference type="EMBL" id="RHHQ01000013">
    <property type="protein sequence ID" value="RNB85824.1"/>
    <property type="molecule type" value="Genomic_DNA"/>
</dbReference>
<protein>
    <recommendedName>
        <fullName evidence="2">PF03932 family protein CutC</fullName>
    </recommendedName>
</protein>
<sequence>MLVEVISTTLTDARLAIEGGADRLELVTGILEGGLTPSYGLIEETVRAVDIPVMVMVRPHSQSFHYDRDDIQTMCNDIARIREIGAAGIVIGALTAERKVDTAALERLLEAAKGELTVTFHRAFDDAADLDEALETLLAYPQVTRILTSGGQKSALDAVERMARLVERTRGTHLTILAGSGLTLDTVQGFVGATGVTELHFGSGVRVDGKSLLPIEPGRIRELKELLG</sequence>
<dbReference type="OrthoDB" id="9815677at2"/>
<dbReference type="PANTHER" id="PTHR12598:SF0">
    <property type="entry name" value="COPPER HOMEOSTASIS PROTEIN CUTC HOMOLOG"/>
    <property type="match status" value="1"/>
</dbReference>
<dbReference type="Proteomes" id="UP000271031">
    <property type="component" value="Unassembled WGS sequence"/>
</dbReference>
<organism evidence="3 4">
    <name type="scientific">Brevibacillus fluminis</name>
    <dbReference type="NCBI Taxonomy" id="511487"/>
    <lineage>
        <taxon>Bacteria</taxon>
        <taxon>Bacillati</taxon>
        <taxon>Bacillota</taxon>
        <taxon>Bacilli</taxon>
        <taxon>Bacillales</taxon>
        <taxon>Paenibacillaceae</taxon>
        <taxon>Brevibacillus</taxon>
    </lineage>
</organism>
<dbReference type="GO" id="GO:0005737">
    <property type="term" value="C:cytoplasm"/>
    <property type="evidence" value="ECO:0007669"/>
    <property type="project" value="UniProtKB-SubCell"/>
</dbReference>
<proteinExistence type="inferred from homology"/>